<dbReference type="EMBL" id="MLFT02000003">
    <property type="protein sequence ID" value="PHT52018.1"/>
    <property type="molecule type" value="Genomic_DNA"/>
</dbReference>
<dbReference type="Proteomes" id="UP000224567">
    <property type="component" value="Unassembled WGS sequence"/>
</dbReference>
<evidence type="ECO:0000256" key="1">
    <source>
        <dbReference type="ARBA" id="ARBA00022701"/>
    </source>
</evidence>
<dbReference type="Pfam" id="PF11995">
    <property type="entry name" value="DUF3490"/>
    <property type="match status" value="1"/>
</dbReference>
<accession>A0A2G2X3F6</accession>
<evidence type="ECO:0000313" key="3">
    <source>
        <dbReference type="EMBL" id="PHT52018.1"/>
    </source>
</evidence>
<gene>
    <name evidence="3" type="ORF">CQW23_06480</name>
</gene>
<dbReference type="STRING" id="33114.A0A2G2X3F6"/>
<proteinExistence type="predicted"/>
<dbReference type="InterPro" id="IPR021881">
    <property type="entry name" value="NACK_C"/>
</dbReference>
<feature type="domain" description="NPK1-activating kinesin-like protein C-terminal" evidence="2">
    <location>
        <begin position="2"/>
        <end position="56"/>
    </location>
</feature>
<organism evidence="3 4">
    <name type="scientific">Capsicum baccatum</name>
    <name type="common">Peruvian pepper</name>
    <dbReference type="NCBI Taxonomy" id="33114"/>
    <lineage>
        <taxon>Eukaryota</taxon>
        <taxon>Viridiplantae</taxon>
        <taxon>Streptophyta</taxon>
        <taxon>Embryophyta</taxon>
        <taxon>Tracheophyta</taxon>
        <taxon>Spermatophyta</taxon>
        <taxon>Magnoliopsida</taxon>
        <taxon>eudicotyledons</taxon>
        <taxon>Gunneridae</taxon>
        <taxon>Pentapetalae</taxon>
        <taxon>asterids</taxon>
        <taxon>lamiids</taxon>
        <taxon>Solanales</taxon>
        <taxon>Solanaceae</taxon>
        <taxon>Solanoideae</taxon>
        <taxon>Capsiceae</taxon>
        <taxon>Capsicum</taxon>
    </lineage>
</organism>
<keyword evidence="1" id="KW-0493">Microtubule</keyword>
<sequence length="116" mass="13557">MRLNLTADEREMFYVKWDIPPESKQRRRLQLSSILLSDPLNMHNVSESAEVVARLESEIKLITFGVPNSMLIFSSMKMKMNLQNFRCQPVGRDLTFSLLYEYAYKSTANLVLHEKI</sequence>
<evidence type="ECO:0000313" key="4">
    <source>
        <dbReference type="Proteomes" id="UP000224567"/>
    </source>
</evidence>
<protein>
    <recommendedName>
        <fullName evidence="2">NPK1-activating kinesin-like protein C-terminal domain-containing protein</fullName>
    </recommendedName>
</protein>
<evidence type="ECO:0000259" key="2">
    <source>
        <dbReference type="Pfam" id="PF11995"/>
    </source>
</evidence>
<reference evidence="4" key="2">
    <citation type="journal article" date="2017" name="J. Anim. Genet.">
        <title>Multiple reference genome sequences of hot pepper reveal the massive evolution of plant disease resistance genes by retroduplication.</title>
        <authorList>
            <person name="Kim S."/>
            <person name="Park J."/>
            <person name="Yeom S.-I."/>
            <person name="Kim Y.-M."/>
            <person name="Seo E."/>
            <person name="Kim K.-T."/>
            <person name="Kim M.-S."/>
            <person name="Lee J.M."/>
            <person name="Cheong K."/>
            <person name="Shin H.-S."/>
            <person name="Kim S.-B."/>
            <person name="Han K."/>
            <person name="Lee J."/>
            <person name="Park M."/>
            <person name="Lee H.-A."/>
            <person name="Lee H.-Y."/>
            <person name="Lee Y."/>
            <person name="Oh S."/>
            <person name="Lee J.H."/>
            <person name="Choi E."/>
            <person name="Choi E."/>
            <person name="Lee S.E."/>
            <person name="Jeon J."/>
            <person name="Kim H."/>
            <person name="Choi G."/>
            <person name="Song H."/>
            <person name="Lee J."/>
            <person name="Lee S.-C."/>
            <person name="Kwon J.-K."/>
            <person name="Lee H.-Y."/>
            <person name="Koo N."/>
            <person name="Hong Y."/>
            <person name="Kim R.W."/>
            <person name="Kang W.-H."/>
            <person name="Huh J.H."/>
            <person name="Kang B.-C."/>
            <person name="Yang T.-J."/>
            <person name="Lee Y.-H."/>
            <person name="Bennetzen J.L."/>
            <person name="Choi D."/>
        </authorList>
    </citation>
    <scope>NUCLEOTIDE SEQUENCE [LARGE SCALE GENOMIC DNA]</scope>
    <source>
        <strain evidence="4">cv. PBC81</strain>
    </source>
</reference>
<reference evidence="3 4" key="1">
    <citation type="journal article" date="2017" name="Genome Biol.">
        <title>New reference genome sequences of hot pepper reveal the massive evolution of plant disease-resistance genes by retroduplication.</title>
        <authorList>
            <person name="Kim S."/>
            <person name="Park J."/>
            <person name="Yeom S.I."/>
            <person name="Kim Y.M."/>
            <person name="Seo E."/>
            <person name="Kim K.T."/>
            <person name="Kim M.S."/>
            <person name="Lee J.M."/>
            <person name="Cheong K."/>
            <person name="Shin H.S."/>
            <person name="Kim S.B."/>
            <person name="Han K."/>
            <person name="Lee J."/>
            <person name="Park M."/>
            <person name="Lee H.A."/>
            <person name="Lee H.Y."/>
            <person name="Lee Y."/>
            <person name="Oh S."/>
            <person name="Lee J.H."/>
            <person name="Choi E."/>
            <person name="Choi E."/>
            <person name="Lee S.E."/>
            <person name="Jeon J."/>
            <person name="Kim H."/>
            <person name="Choi G."/>
            <person name="Song H."/>
            <person name="Lee J."/>
            <person name="Lee S.C."/>
            <person name="Kwon J.K."/>
            <person name="Lee H.Y."/>
            <person name="Koo N."/>
            <person name="Hong Y."/>
            <person name="Kim R.W."/>
            <person name="Kang W.H."/>
            <person name="Huh J.H."/>
            <person name="Kang B.C."/>
            <person name="Yang T.J."/>
            <person name="Lee Y.H."/>
            <person name="Bennetzen J.L."/>
            <person name="Choi D."/>
        </authorList>
    </citation>
    <scope>NUCLEOTIDE SEQUENCE [LARGE SCALE GENOMIC DNA]</scope>
    <source>
        <strain evidence="4">cv. PBC81</strain>
    </source>
</reference>
<name>A0A2G2X3F6_CAPBA</name>
<comment type="caution">
    <text evidence="3">The sequence shown here is derived from an EMBL/GenBank/DDBJ whole genome shotgun (WGS) entry which is preliminary data.</text>
</comment>
<dbReference type="AlphaFoldDB" id="A0A2G2X3F6"/>
<dbReference type="GO" id="GO:0005874">
    <property type="term" value="C:microtubule"/>
    <property type="evidence" value="ECO:0007669"/>
    <property type="project" value="UniProtKB-KW"/>
</dbReference>
<keyword evidence="4" id="KW-1185">Reference proteome</keyword>